<feature type="active site" description="Nucleophile; methyl group acceptor" evidence="9">
    <location>
        <position position="128"/>
    </location>
</feature>
<dbReference type="InterPro" id="IPR023546">
    <property type="entry name" value="MGMT"/>
</dbReference>
<dbReference type="Pfam" id="PF01035">
    <property type="entry name" value="DNA_binding_1"/>
    <property type="match status" value="1"/>
</dbReference>
<dbReference type="InterPro" id="IPR008332">
    <property type="entry name" value="MethylG_MeTrfase_N"/>
</dbReference>
<dbReference type="PANTHER" id="PTHR10815">
    <property type="entry name" value="METHYLATED-DNA--PROTEIN-CYSTEINE METHYLTRANSFERASE"/>
    <property type="match status" value="1"/>
</dbReference>
<dbReference type="GO" id="GO:0003908">
    <property type="term" value="F:methylated-DNA-[protein]-cysteine S-methyltransferase activity"/>
    <property type="evidence" value="ECO:0007669"/>
    <property type="project" value="UniProtKB-UniRule"/>
</dbReference>
<comment type="similarity">
    <text evidence="2 9">Belongs to the MGMT family.</text>
</comment>
<dbReference type="GO" id="GO:0032259">
    <property type="term" value="P:methylation"/>
    <property type="evidence" value="ECO:0007669"/>
    <property type="project" value="UniProtKB-KW"/>
</dbReference>
<dbReference type="EC" id="2.1.1.63" evidence="9"/>
<evidence type="ECO:0000259" key="10">
    <source>
        <dbReference type="Pfam" id="PF01035"/>
    </source>
</evidence>
<keyword evidence="3 9" id="KW-0963">Cytoplasm</keyword>
<feature type="domain" description="Methylguanine DNA methyltransferase ribonuclease-like" evidence="11">
    <location>
        <begin position="1"/>
        <end position="72"/>
    </location>
</feature>
<evidence type="ECO:0000256" key="5">
    <source>
        <dbReference type="ARBA" id="ARBA00022679"/>
    </source>
</evidence>
<comment type="subcellular location">
    <subcellularLocation>
        <location evidence="9">Cytoplasm</location>
    </subcellularLocation>
</comment>
<dbReference type="InterPro" id="IPR001497">
    <property type="entry name" value="MethylDNA_cys_MeTrfase_AS"/>
</dbReference>
<dbReference type="InterPro" id="IPR036388">
    <property type="entry name" value="WH-like_DNA-bd_sf"/>
</dbReference>
<evidence type="ECO:0000256" key="8">
    <source>
        <dbReference type="ARBA" id="ARBA00049348"/>
    </source>
</evidence>
<dbReference type="GO" id="GO:0006307">
    <property type="term" value="P:DNA alkylation repair"/>
    <property type="evidence" value="ECO:0007669"/>
    <property type="project" value="UniProtKB-UniRule"/>
</dbReference>
<dbReference type="PROSITE" id="PS00374">
    <property type="entry name" value="MGMT"/>
    <property type="match status" value="1"/>
</dbReference>
<dbReference type="PANTHER" id="PTHR10815:SF5">
    <property type="entry name" value="METHYLATED-DNA--PROTEIN-CYSTEINE METHYLTRANSFERASE"/>
    <property type="match status" value="1"/>
</dbReference>
<dbReference type="NCBIfam" id="TIGR00589">
    <property type="entry name" value="ogt"/>
    <property type="match status" value="1"/>
</dbReference>
<dbReference type="EMBL" id="JAQQAL010000011">
    <property type="protein sequence ID" value="MDC7226373.1"/>
    <property type="molecule type" value="Genomic_DNA"/>
</dbReference>
<evidence type="ECO:0000313" key="13">
    <source>
        <dbReference type="Proteomes" id="UP001221217"/>
    </source>
</evidence>
<comment type="function">
    <text evidence="9">Involved in the cellular defense against the biological effects of O6-methylguanine (O6-MeG) and O4-methylthymine (O4-MeT) in DNA. Repairs the methylated nucleobase in DNA by stoichiometrically transferring the methyl group to a cysteine residue in the enzyme. This is a suicide reaction: the enzyme is irreversibly inactivated.</text>
</comment>
<dbReference type="FunFam" id="1.10.10.10:FF:000214">
    <property type="entry name" value="Methylated-DNA--protein-cysteine methyltransferase"/>
    <property type="match status" value="1"/>
</dbReference>
<comment type="caution">
    <text evidence="12">The sequence shown here is derived from an EMBL/GenBank/DDBJ whole genome shotgun (WGS) entry which is preliminary data.</text>
</comment>
<accession>A0AAJ1IEK0</accession>
<evidence type="ECO:0000256" key="4">
    <source>
        <dbReference type="ARBA" id="ARBA00022603"/>
    </source>
</evidence>
<organism evidence="12 13">
    <name type="scientific">Candidatus Thalassospirochaeta sargassi</name>
    <dbReference type="NCBI Taxonomy" id="3119039"/>
    <lineage>
        <taxon>Bacteria</taxon>
        <taxon>Pseudomonadati</taxon>
        <taxon>Spirochaetota</taxon>
        <taxon>Spirochaetia</taxon>
        <taxon>Spirochaetales</taxon>
        <taxon>Spirochaetaceae</taxon>
        <taxon>Candidatus Thalassospirochaeta</taxon>
    </lineage>
</organism>
<comment type="catalytic activity">
    <reaction evidence="8 9">
        <text>a 6-O-methyl-2'-deoxyguanosine in DNA + L-cysteinyl-[protein] = S-methyl-L-cysteinyl-[protein] + a 2'-deoxyguanosine in DNA</text>
        <dbReference type="Rhea" id="RHEA:24000"/>
        <dbReference type="Rhea" id="RHEA-COMP:10131"/>
        <dbReference type="Rhea" id="RHEA-COMP:10132"/>
        <dbReference type="Rhea" id="RHEA-COMP:11367"/>
        <dbReference type="Rhea" id="RHEA-COMP:11368"/>
        <dbReference type="ChEBI" id="CHEBI:29950"/>
        <dbReference type="ChEBI" id="CHEBI:82612"/>
        <dbReference type="ChEBI" id="CHEBI:85445"/>
        <dbReference type="ChEBI" id="CHEBI:85448"/>
        <dbReference type="EC" id="2.1.1.63"/>
    </reaction>
</comment>
<evidence type="ECO:0000256" key="2">
    <source>
        <dbReference type="ARBA" id="ARBA00008711"/>
    </source>
</evidence>
<keyword evidence="4 9" id="KW-0489">Methyltransferase</keyword>
<name>A0AAJ1IEK0_9SPIO</name>
<proteinExistence type="inferred from homology"/>
<gene>
    <name evidence="12" type="ORF">PQJ61_06385</name>
</gene>
<dbReference type="InterPro" id="IPR036631">
    <property type="entry name" value="MGMT_N_sf"/>
</dbReference>
<dbReference type="Pfam" id="PF02870">
    <property type="entry name" value="Methyltransf_1N"/>
    <property type="match status" value="1"/>
</dbReference>
<dbReference type="SUPFAM" id="SSF53155">
    <property type="entry name" value="Methylated DNA-protein cysteine methyltransferase domain"/>
    <property type="match status" value="1"/>
</dbReference>
<keyword evidence="7 9" id="KW-0234">DNA repair</keyword>
<dbReference type="CDD" id="cd06445">
    <property type="entry name" value="ATase"/>
    <property type="match status" value="1"/>
</dbReference>
<comment type="catalytic activity">
    <reaction evidence="1 9">
        <text>a 4-O-methyl-thymidine in DNA + L-cysteinyl-[protein] = a thymidine in DNA + S-methyl-L-cysteinyl-[protein]</text>
        <dbReference type="Rhea" id="RHEA:53428"/>
        <dbReference type="Rhea" id="RHEA-COMP:10131"/>
        <dbReference type="Rhea" id="RHEA-COMP:10132"/>
        <dbReference type="Rhea" id="RHEA-COMP:13555"/>
        <dbReference type="Rhea" id="RHEA-COMP:13556"/>
        <dbReference type="ChEBI" id="CHEBI:29950"/>
        <dbReference type="ChEBI" id="CHEBI:82612"/>
        <dbReference type="ChEBI" id="CHEBI:137386"/>
        <dbReference type="ChEBI" id="CHEBI:137387"/>
        <dbReference type="EC" id="2.1.1.63"/>
    </reaction>
</comment>
<evidence type="ECO:0000256" key="7">
    <source>
        <dbReference type="ARBA" id="ARBA00023204"/>
    </source>
</evidence>
<dbReference type="Gene3D" id="3.30.160.70">
    <property type="entry name" value="Methylated DNA-protein cysteine methyltransferase domain"/>
    <property type="match status" value="1"/>
</dbReference>
<evidence type="ECO:0000256" key="1">
    <source>
        <dbReference type="ARBA" id="ARBA00001286"/>
    </source>
</evidence>
<keyword evidence="6 9" id="KW-0227">DNA damage</keyword>
<keyword evidence="5 9" id="KW-0808">Transferase</keyword>
<evidence type="ECO:0000256" key="3">
    <source>
        <dbReference type="ARBA" id="ARBA00022490"/>
    </source>
</evidence>
<evidence type="ECO:0000313" key="12">
    <source>
        <dbReference type="EMBL" id="MDC7226373.1"/>
    </source>
</evidence>
<sequence>MYYTRLDTPVCEIILAGDEDGLQHLHLNTGEGKRRFEVLPDWLRSDDFFVDTAAQIREFCTGERRVFDIKLNPQGTDFQSRVWSELQRIPYGETRSYGEIASALGKPSAARAVGTANGRNPIPLIIPCHRVIGADGSLAGFAHGIAVKQRLLMIEKMQR</sequence>
<comment type="miscellaneous">
    <text evidence="9">This enzyme catalyzes only one turnover and therefore is not strictly catalytic. According to one definition, an enzyme is a biocatalyst that acts repeatedly and over many reaction cycles.</text>
</comment>
<dbReference type="HAMAP" id="MF_00772">
    <property type="entry name" value="OGT"/>
    <property type="match status" value="1"/>
</dbReference>
<dbReference type="InterPro" id="IPR014048">
    <property type="entry name" value="MethylDNA_cys_MeTrfase_DNA-bd"/>
</dbReference>
<dbReference type="AlphaFoldDB" id="A0AAJ1IEK0"/>
<dbReference type="GO" id="GO:0005737">
    <property type="term" value="C:cytoplasm"/>
    <property type="evidence" value="ECO:0007669"/>
    <property type="project" value="UniProtKB-SubCell"/>
</dbReference>
<protein>
    <recommendedName>
        <fullName evidence="9">Methylated-DNA--protein-cysteine methyltransferase</fullName>
        <ecNumber evidence="9">2.1.1.63</ecNumber>
    </recommendedName>
    <alternativeName>
        <fullName evidence="9">6-O-methylguanine-DNA methyltransferase</fullName>
        <shortName evidence="9">MGMT</shortName>
    </alternativeName>
    <alternativeName>
        <fullName evidence="9">O-6-methylguanine-DNA-alkyltransferase</fullName>
    </alternativeName>
</protein>
<dbReference type="Proteomes" id="UP001221217">
    <property type="component" value="Unassembled WGS sequence"/>
</dbReference>
<evidence type="ECO:0000256" key="6">
    <source>
        <dbReference type="ARBA" id="ARBA00022763"/>
    </source>
</evidence>
<evidence type="ECO:0000259" key="11">
    <source>
        <dbReference type="Pfam" id="PF02870"/>
    </source>
</evidence>
<evidence type="ECO:0000256" key="9">
    <source>
        <dbReference type="HAMAP-Rule" id="MF_00772"/>
    </source>
</evidence>
<dbReference type="SUPFAM" id="SSF46767">
    <property type="entry name" value="Methylated DNA-protein cysteine methyltransferase, C-terminal domain"/>
    <property type="match status" value="1"/>
</dbReference>
<dbReference type="InterPro" id="IPR036217">
    <property type="entry name" value="MethylDNA_cys_MeTrfase_DNAb"/>
</dbReference>
<reference evidence="12 13" key="1">
    <citation type="submission" date="2022-12" db="EMBL/GenBank/DDBJ databases">
        <title>Metagenome assembled genome from gulf of manar.</title>
        <authorList>
            <person name="Kohli P."/>
            <person name="Pk S."/>
            <person name="Venkata Ramana C."/>
            <person name="Sasikala C."/>
        </authorList>
    </citation>
    <scope>NUCLEOTIDE SEQUENCE [LARGE SCALE GENOMIC DNA]</scope>
    <source>
        <strain evidence="12">JB008</strain>
    </source>
</reference>
<feature type="domain" description="Methylated-DNA-[protein]-cysteine S-methyltransferase DNA binding" evidence="10">
    <location>
        <begin position="77"/>
        <end position="156"/>
    </location>
</feature>
<dbReference type="Gene3D" id="1.10.10.10">
    <property type="entry name" value="Winged helix-like DNA-binding domain superfamily/Winged helix DNA-binding domain"/>
    <property type="match status" value="1"/>
</dbReference>